<evidence type="ECO:0000313" key="1">
    <source>
        <dbReference type="EMBL" id="GLZ77806.1"/>
    </source>
</evidence>
<name>A0A9W6SL78_9ACTN</name>
<organism evidence="1 2">
    <name type="scientific">Actinorhabdospora filicis</name>
    <dbReference type="NCBI Taxonomy" id="1785913"/>
    <lineage>
        <taxon>Bacteria</taxon>
        <taxon>Bacillati</taxon>
        <taxon>Actinomycetota</taxon>
        <taxon>Actinomycetes</taxon>
        <taxon>Micromonosporales</taxon>
        <taxon>Micromonosporaceae</taxon>
        <taxon>Actinorhabdospora</taxon>
    </lineage>
</organism>
<comment type="caution">
    <text evidence="1">The sequence shown here is derived from an EMBL/GenBank/DDBJ whole genome shotgun (WGS) entry which is preliminary data.</text>
</comment>
<dbReference type="AlphaFoldDB" id="A0A9W6SL78"/>
<dbReference type="RefSeq" id="WP_285662987.1">
    <property type="nucleotide sequence ID" value="NZ_BSTX01000002.1"/>
</dbReference>
<reference evidence="1" key="1">
    <citation type="submission" date="2023-03" db="EMBL/GenBank/DDBJ databases">
        <title>Actinorhabdospora filicis NBRC 111898.</title>
        <authorList>
            <person name="Ichikawa N."/>
            <person name="Sato H."/>
            <person name="Tonouchi N."/>
        </authorList>
    </citation>
    <scope>NUCLEOTIDE SEQUENCE</scope>
    <source>
        <strain evidence="1">NBRC 111898</strain>
    </source>
</reference>
<protein>
    <submittedName>
        <fullName evidence="1">TetR family transcriptional regulator</fullName>
    </submittedName>
</protein>
<dbReference type="InterPro" id="IPR009057">
    <property type="entry name" value="Homeodomain-like_sf"/>
</dbReference>
<evidence type="ECO:0000313" key="2">
    <source>
        <dbReference type="Proteomes" id="UP001165079"/>
    </source>
</evidence>
<keyword evidence="2" id="KW-1185">Reference proteome</keyword>
<accession>A0A9W6SL78</accession>
<dbReference type="Gene3D" id="1.10.357.10">
    <property type="entry name" value="Tetracycline Repressor, domain 2"/>
    <property type="match status" value="1"/>
</dbReference>
<sequence length="222" mass="22465">MKSGGRAPSFTLADVIAAGVGMGLSDLTVQAVADALGVTTAAIYRHVTGRAELETLVGEAVFADLDLPDAAGDDAAAQLVAFGVSLREFTLARPGSAAYLQRLFPRGPSGVRLLEAQIRALGRRGYSPAAATALSSGVATVALGAVIAEEERSRVDADAARAAFEAMAASPLVREAVAGLPEHTPGDYFLLLITATATGLVALLPPGAAITPPTTTGIERSA</sequence>
<gene>
    <name evidence="1" type="ORF">Afil01_26130</name>
</gene>
<dbReference type="Proteomes" id="UP001165079">
    <property type="component" value="Unassembled WGS sequence"/>
</dbReference>
<dbReference type="SUPFAM" id="SSF48498">
    <property type="entry name" value="Tetracyclin repressor-like, C-terminal domain"/>
    <property type="match status" value="1"/>
</dbReference>
<dbReference type="EMBL" id="BSTX01000002">
    <property type="protein sequence ID" value="GLZ77806.1"/>
    <property type="molecule type" value="Genomic_DNA"/>
</dbReference>
<dbReference type="SUPFAM" id="SSF46689">
    <property type="entry name" value="Homeodomain-like"/>
    <property type="match status" value="1"/>
</dbReference>
<proteinExistence type="predicted"/>
<dbReference type="InterPro" id="IPR036271">
    <property type="entry name" value="Tet_transcr_reg_TetR-rel_C_sf"/>
</dbReference>